<accession>A0A813W390</accession>
<evidence type="ECO:0000313" key="2">
    <source>
        <dbReference type="EMBL" id="CAF0854927.1"/>
    </source>
</evidence>
<organism evidence="2 3">
    <name type="scientific">Adineta ricciae</name>
    <name type="common">Rotifer</name>
    <dbReference type="NCBI Taxonomy" id="249248"/>
    <lineage>
        <taxon>Eukaryota</taxon>
        <taxon>Metazoa</taxon>
        <taxon>Spiralia</taxon>
        <taxon>Gnathifera</taxon>
        <taxon>Rotifera</taxon>
        <taxon>Eurotatoria</taxon>
        <taxon>Bdelloidea</taxon>
        <taxon>Adinetida</taxon>
        <taxon>Adinetidae</taxon>
        <taxon>Adineta</taxon>
    </lineage>
</organism>
<sequence>MTDCLINSFQHSNLSLCSYRSICQYSTVSSYQIFLCLIGSIPFNIHLCVYLLGTLLNLLFFGTFCQANVREMGSGIYRLWISLIGQLNLTIIICHVFFEMTQQHIESSCIFSEYFQIVLPSLVESSNVLSFRIYLCLFCIFTIGRAVEYRQVSPS</sequence>
<dbReference type="Proteomes" id="UP000663852">
    <property type="component" value="Unassembled WGS sequence"/>
</dbReference>
<comment type="caution">
    <text evidence="2">The sequence shown here is derived from an EMBL/GenBank/DDBJ whole genome shotgun (WGS) entry which is preliminary data.</text>
</comment>
<feature type="transmembrane region" description="Helical" evidence="1">
    <location>
        <begin position="43"/>
        <end position="65"/>
    </location>
</feature>
<keyword evidence="1" id="KW-0812">Transmembrane</keyword>
<dbReference type="EMBL" id="CAJNOJ010000023">
    <property type="protein sequence ID" value="CAF0854927.1"/>
    <property type="molecule type" value="Genomic_DNA"/>
</dbReference>
<feature type="transmembrane region" description="Helical" evidence="1">
    <location>
        <begin position="77"/>
        <end position="98"/>
    </location>
</feature>
<proteinExistence type="predicted"/>
<reference evidence="2" key="1">
    <citation type="submission" date="2021-02" db="EMBL/GenBank/DDBJ databases">
        <authorList>
            <person name="Nowell W R."/>
        </authorList>
    </citation>
    <scope>NUCLEOTIDE SEQUENCE</scope>
</reference>
<evidence type="ECO:0000313" key="3">
    <source>
        <dbReference type="Proteomes" id="UP000663852"/>
    </source>
</evidence>
<protein>
    <submittedName>
        <fullName evidence="2">Uncharacterized protein</fullName>
    </submittedName>
</protein>
<keyword evidence="1" id="KW-0472">Membrane</keyword>
<name>A0A813W390_ADIRI</name>
<evidence type="ECO:0000256" key="1">
    <source>
        <dbReference type="SAM" id="Phobius"/>
    </source>
</evidence>
<gene>
    <name evidence="2" type="ORF">EDS130_LOCUS7502</name>
</gene>
<dbReference type="AlphaFoldDB" id="A0A813W390"/>
<keyword evidence="1" id="KW-1133">Transmembrane helix</keyword>